<name>A0ABV0URJ4_9TELE</name>
<gene>
    <name evidence="1" type="ORF">ILYODFUR_012812</name>
</gene>
<evidence type="ECO:0000313" key="2">
    <source>
        <dbReference type="Proteomes" id="UP001482620"/>
    </source>
</evidence>
<reference evidence="1 2" key="1">
    <citation type="submission" date="2021-06" db="EMBL/GenBank/DDBJ databases">
        <authorList>
            <person name="Palmer J.M."/>
        </authorList>
    </citation>
    <scope>NUCLEOTIDE SEQUENCE [LARGE SCALE GENOMIC DNA]</scope>
    <source>
        <strain evidence="2">if_2019</strain>
        <tissue evidence="1">Muscle</tissue>
    </source>
</reference>
<sequence>GLAAVKGNLTDHHFTPTNNKFTIPATILFSQDSLHLSALNDSGSEQNAIDQRLVEQAQINTERLPFPHLVSAIVGKNLQPTQHTQDHASRISNFKQSSRTDILLRVSCFSESPSVRLSLAPETQSTP</sequence>
<comment type="caution">
    <text evidence="1">The sequence shown here is derived from an EMBL/GenBank/DDBJ whole genome shotgun (WGS) entry which is preliminary data.</text>
</comment>
<dbReference type="EMBL" id="JAHRIQ010082117">
    <property type="protein sequence ID" value="MEQ2247804.1"/>
    <property type="molecule type" value="Genomic_DNA"/>
</dbReference>
<dbReference type="Proteomes" id="UP001482620">
    <property type="component" value="Unassembled WGS sequence"/>
</dbReference>
<proteinExistence type="predicted"/>
<organism evidence="1 2">
    <name type="scientific">Ilyodon furcidens</name>
    <name type="common">goldbreast splitfin</name>
    <dbReference type="NCBI Taxonomy" id="33524"/>
    <lineage>
        <taxon>Eukaryota</taxon>
        <taxon>Metazoa</taxon>
        <taxon>Chordata</taxon>
        <taxon>Craniata</taxon>
        <taxon>Vertebrata</taxon>
        <taxon>Euteleostomi</taxon>
        <taxon>Actinopterygii</taxon>
        <taxon>Neopterygii</taxon>
        <taxon>Teleostei</taxon>
        <taxon>Neoteleostei</taxon>
        <taxon>Acanthomorphata</taxon>
        <taxon>Ovalentaria</taxon>
        <taxon>Atherinomorphae</taxon>
        <taxon>Cyprinodontiformes</taxon>
        <taxon>Goodeidae</taxon>
        <taxon>Ilyodon</taxon>
    </lineage>
</organism>
<accession>A0ABV0URJ4</accession>
<protein>
    <submittedName>
        <fullName evidence="1">Uncharacterized protein</fullName>
    </submittedName>
</protein>
<feature type="non-terminal residue" evidence="1">
    <location>
        <position position="1"/>
    </location>
</feature>
<keyword evidence="2" id="KW-1185">Reference proteome</keyword>
<evidence type="ECO:0000313" key="1">
    <source>
        <dbReference type="EMBL" id="MEQ2247804.1"/>
    </source>
</evidence>